<dbReference type="AlphaFoldDB" id="A0AAD0VA32"/>
<feature type="domain" description="Bacterial type II secretion system protein E" evidence="2">
    <location>
        <begin position="140"/>
        <end position="253"/>
    </location>
</feature>
<evidence type="ECO:0000313" key="4">
    <source>
        <dbReference type="EMBL" id="AXH60024.1"/>
    </source>
</evidence>
<geneLocation type="plasmid" evidence="5">
    <name>pmppla107</name>
</geneLocation>
<sequence>MWAGLPIARRSRRNRHGEYGLLVRHVSFLQAVDKGGIEPAVGLHYREAIMSSDTLKTRARNLQRAAQAMFKVPVKLSQAYELLAQEEGFANWDVASNALTPKPCIGAVASSNPRKPYAEHFVISSPRQPGGFSIERLAEFQPRLAPILKKIASSPSSMIVISGDIESGTVGLVMELLRVSKPKQSRVSVAPEADVSSADFAKTDAGDDKKKFREAILAAMRCDPDQVYFGELRNPECTELAVSTALRGFTVIAQAKAEKGQCLAQILADKSKGLKNVSTIAAELSQIDTFHLHIDEDIGQA</sequence>
<dbReference type="InterPro" id="IPR045517">
    <property type="entry name" value="Glyoxalase_8"/>
</dbReference>
<keyword evidence="4" id="KW-0614">Plasmid</keyword>
<reference evidence="4 5" key="1">
    <citation type="journal article" date="2011" name="PLoS Pathog.">
        <title>Dynamic evolution of pathogenicity revealed by sequencing and comparative genomics of 19 Pseudomonas syringae isolates.</title>
        <authorList>
            <person name="Baltrus D.A."/>
            <person name="Nishimura M.T."/>
            <person name="Romanchuk A."/>
            <person name="Chang J.H."/>
            <person name="Mukhtar M.S."/>
            <person name="Cherkis K."/>
            <person name="Roach J."/>
            <person name="Grant S.R."/>
            <person name="Jones C.D."/>
            <person name="Dangl J.L."/>
        </authorList>
    </citation>
    <scope>NUCLEOTIDE SEQUENCE [LARGE SCALE GENOMIC DNA]</scope>
    <source>
        <strain evidence="4 5">M301315</strain>
    </source>
</reference>
<organism evidence="4 5">
    <name type="scientific">Pseudomonas amygdali pv. lachrymans str. M301315</name>
    <dbReference type="NCBI Taxonomy" id="629260"/>
    <lineage>
        <taxon>Bacteria</taxon>
        <taxon>Pseudomonadati</taxon>
        <taxon>Pseudomonadota</taxon>
        <taxon>Gammaproteobacteria</taxon>
        <taxon>Pseudomonadales</taxon>
        <taxon>Pseudomonadaceae</taxon>
        <taxon>Pseudomonas</taxon>
        <taxon>Pseudomonas amygdali</taxon>
    </lineage>
</organism>
<dbReference type="Gene3D" id="3.40.50.300">
    <property type="entry name" value="P-loop containing nucleotide triphosphate hydrolases"/>
    <property type="match status" value="1"/>
</dbReference>
<evidence type="ECO:0000259" key="2">
    <source>
        <dbReference type="Pfam" id="PF00437"/>
    </source>
</evidence>
<evidence type="ECO:0000313" key="5">
    <source>
        <dbReference type="Proteomes" id="UP000006426"/>
    </source>
</evidence>
<name>A0AAD0VA32_PSEAV</name>
<feature type="domain" description="Glyoxalase-related protein" evidence="3">
    <location>
        <begin position="48"/>
        <end position="101"/>
    </location>
</feature>
<evidence type="ECO:0000259" key="3">
    <source>
        <dbReference type="Pfam" id="PF20066"/>
    </source>
</evidence>
<dbReference type="InterPro" id="IPR001482">
    <property type="entry name" value="T2SS/T4SS_dom"/>
</dbReference>
<evidence type="ECO:0000256" key="1">
    <source>
        <dbReference type="ARBA" id="ARBA00006611"/>
    </source>
</evidence>
<protein>
    <submittedName>
        <fullName evidence="4">Uncharacterized protein</fullName>
    </submittedName>
</protein>
<gene>
    <name evidence="4" type="ORF">PLA107_032885</name>
</gene>
<accession>A0AAD0VA32</accession>
<proteinExistence type="inferred from homology"/>
<dbReference type="InterPro" id="IPR027417">
    <property type="entry name" value="P-loop_NTPase"/>
</dbReference>
<dbReference type="EMBL" id="CP031226">
    <property type="protein sequence ID" value="AXH60024.1"/>
    <property type="molecule type" value="Genomic_DNA"/>
</dbReference>
<dbReference type="Pfam" id="PF00437">
    <property type="entry name" value="T2SSE"/>
    <property type="match status" value="1"/>
</dbReference>
<comment type="similarity">
    <text evidence="1">Belongs to the GSP E family.</text>
</comment>
<dbReference type="Proteomes" id="UP000006426">
    <property type="component" value="Plasmid pmppla107"/>
</dbReference>
<dbReference type="Pfam" id="PF20066">
    <property type="entry name" value="Glyoxalase_8"/>
    <property type="match status" value="1"/>
</dbReference>